<accession>A0ABS5CYA7</accession>
<feature type="transmembrane region" description="Helical" evidence="2">
    <location>
        <begin position="31"/>
        <end position="52"/>
    </location>
</feature>
<evidence type="ECO:0000313" key="3">
    <source>
        <dbReference type="EMBL" id="MBP5835955.1"/>
    </source>
</evidence>
<proteinExistence type="predicted"/>
<reference evidence="3" key="1">
    <citation type="submission" date="2021-04" db="EMBL/GenBank/DDBJ databases">
        <title>Genomic features of Candidatus Phytoplasma meliae isolate ChTYXIII (1SrXIII-G).</title>
        <authorList>
            <person name="Fernandez F.D."/>
            <person name="Conci L.R."/>
        </authorList>
    </citation>
    <scope>NUCLEOTIDE SEQUENCE [LARGE SCALE GENOMIC DNA]</scope>
    <source>
        <strain evidence="3">ChTYXIII-Mo</strain>
    </source>
</reference>
<protein>
    <submittedName>
        <fullName evidence="3">Uncharacterized protein</fullName>
    </submittedName>
</protein>
<keyword evidence="2" id="KW-0472">Membrane</keyword>
<keyword evidence="2" id="KW-0812">Transmembrane</keyword>
<gene>
    <name evidence="3" type="ORF">CHTY_001795</name>
</gene>
<evidence type="ECO:0000256" key="1">
    <source>
        <dbReference type="SAM" id="MobiDB-lite"/>
    </source>
</evidence>
<feature type="region of interest" description="Disordered" evidence="1">
    <location>
        <begin position="1"/>
        <end position="21"/>
    </location>
</feature>
<evidence type="ECO:0000313" key="4">
    <source>
        <dbReference type="Proteomes" id="UP001195571"/>
    </source>
</evidence>
<sequence length="187" mass="21553">MSIFQQSPSSPPQNPNFPPNLNSRMSKKKKIIISSVAAVFLIVVSIVGWFTYKYFKPSMPKIPKEIKEKLEESEITDKELQYYSKISKKLSKVNKRIESETKNMNSEDDMNDFLKIRELKCIIMEDEFFPSKNVVRMAKKLKYVINIMVKFFVSKNTPKMAHGLKISFSDKGAKLKYLGSSYLGSSN</sequence>
<dbReference type="Proteomes" id="UP001195571">
    <property type="component" value="Unassembled WGS sequence"/>
</dbReference>
<feature type="compositionally biased region" description="Pro residues" evidence="1">
    <location>
        <begin position="9"/>
        <end position="18"/>
    </location>
</feature>
<evidence type="ECO:0000256" key="2">
    <source>
        <dbReference type="SAM" id="Phobius"/>
    </source>
</evidence>
<name>A0ABS5CYA7_9MOLU</name>
<keyword evidence="2" id="KW-1133">Transmembrane helix</keyword>
<comment type="caution">
    <text evidence="3">The sequence shown here is derived from an EMBL/GenBank/DDBJ whole genome shotgun (WGS) entry which is preliminary data.</text>
</comment>
<keyword evidence="4" id="KW-1185">Reference proteome</keyword>
<organism evidence="3 4">
    <name type="scientific">Candidatus Phytoplasma meliae</name>
    <dbReference type="NCBI Taxonomy" id="1848402"/>
    <lineage>
        <taxon>Bacteria</taxon>
        <taxon>Bacillati</taxon>
        <taxon>Mycoplasmatota</taxon>
        <taxon>Mollicutes</taxon>
        <taxon>Acholeplasmatales</taxon>
        <taxon>Acholeplasmataceae</taxon>
        <taxon>Candidatus Phytoplasma</taxon>
        <taxon>16SrXIII (Mexican periwinkle virescence group)</taxon>
    </lineage>
</organism>
<dbReference type="EMBL" id="JACAOD020000007">
    <property type="protein sequence ID" value="MBP5835955.1"/>
    <property type="molecule type" value="Genomic_DNA"/>
</dbReference>
<dbReference type="RefSeq" id="WP_203552219.1">
    <property type="nucleotide sequence ID" value="NZ_JACAOD020000007.1"/>
</dbReference>